<name>A0ABM1BPG3_LIMPO</name>
<dbReference type="Pfam" id="PF00233">
    <property type="entry name" value="PDEase_I"/>
    <property type="match status" value="1"/>
</dbReference>
<dbReference type="PROSITE" id="PS00126">
    <property type="entry name" value="PDEASE_I_1"/>
    <property type="match status" value="1"/>
</dbReference>
<dbReference type="InterPro" id="IPR023088">
    <property type="entry name" value="PDEase"/>
</dbReference>
<dbReference type="PROSITE" id="PS51845">
    <property type="entry name" value="PDEASE_I_2"/>
    <property type="match status" value="1"/>
</dbReference>
<feature type="domain" description="PDEase" evidence="8">
    <location>
        <begin position="316"/>
        <end position="634"/>
    </location>
</feature>
<evidence type="ECO:0000256" key="6">
    <source>
        <dbReference type="SAM" id="Coils"/>
    </source>
</evidence>
<comment type="similarity">
    <text evidence="1 5">Belongs to the cyclic nucleotide phosphodiesterase family.</text>
</comment>
<evidence type="ECO:0000256" key="7">
    <source>
        <dbReference type="SAM" id="Phobius"/>
    </source>
</evidence>
<accession>A0ABM1BPG3</accession>
<keyword evidence="7" id="KW-1133">Transmembrane helix</keyword>
<evidence type="ECO:0000256" key="3">
    <source>
        <dbReference type="ARBA" id="ARBA00022723"/>
    </source>
</evidence>
<keyword evidence="2" id="KW-0140">cGMP</keyword>
<comment type="cofactor">
    <cofactor evidence="5">
        <name>a divalent metal cation</name>
        <dbReference type="ChEBI" id="CHEBI:60240"/>
    </cofactor>
    <text evidence="5">Binds 2 divalent metal cations per subunit. Site 1 may preferentially bind zinc ions, while site 2 has a preference for magnesium and/or manganese ions.</text>
</comment>
<dbReference type="InterPro" id="IPR036971">
    <property type="entry name" value="PDEase_catalytic_dom_sf"/>
</dbReference>
<dbReference type="SUPFAM" id="SSF55781">
    <property type="entry name" value="GAF domain-like"/>
    <property type="match status" value="2"/>
</dbReference>
<dbReference type="Gene3D" id="3.30.450.40">
    <property type="match status" value="2"/>
</dbReference>
<evidence type="ECO:0000256" key="2">
    <source>
        <dbReference type="ARBA" id="ARBA00022535"/>
    </source>
</evidence>
<keyword evidence="6" id="KW-0175">Coiled coil</keyword>
<evidence type="ECO:0000259" key="8">
    <source>
        <dbReference type="PROSITE" id="PS51845"/>
    </source>
</evidence>
<dbReference type="Proteomes" id="UP000694941">
    <property type="component" value="Unplaced"/>
</dbReference>
<dbReference type="InterPro" id="IPR029016">
    <property type="entry name" value="GAF-like_dom_sf"/>
</dbReference>
<evidence type="ECO:0000256" key="1">
    <source>
        <dbReference type="ARBA" id="ARBA00007648"/>
    </source>
</evidence>
<sequence>MPSQDETVTRIPVETGTTVAAYVAVTKETVRTNNTSDDSRFPDGLSVDVQDVEFILTHPVLEVDGELVGIIELYRKEEDEEFQDEDEEVLNSYLLWGGIAFHYAELYTNMARQKKLNNFLLTLVSFVLGGFRVLITLLLLVYFQTFAQKLVDADRASLFLVDGNTKEMYARMFDVNEEAENADKTGDEATSKEIRQVNRFPVGTGIAGFVAQTGESLNIPDVYNDDRFNRSVDQLTGYTTKNLLCMPIFIRNRVIGVVQMVNKESGSFTKGDEEAFATFATYCGLALHHAKLYERIRRSQKKYMVALEMLSYHSICSEEEVSFVKDKPIFQDFTKLEEFTFPSYSLDSDEKVKATVYMFNDLFGSQKFDQDCLIRFIITVRKNYRRVPYHNWTHGFSVANAMYAVIKSSPTIYKPMEQLALFVASLCHDIDHRGKNNQFLMQSESPLAAIYSTSILEHHHFNQTVSILQQDGHNIFASLSSENYRKVLKNIKHCILSTDLALFFPNKAKLKTLIDEDSFSWKNTEHRLLAEAICMTACDLCSSSKPWDQQQETVKGIFEEFYEQGDAERERGKEPIAMMDRTKLDQQPSSQVGFLKAICLPCYEVTVGVLPNTKPMLDGCLANLEKWEAIAEEQKNKNEEATNNASE</sequence>
<keyword evidence="7" id="KW-0812">Transmembrane</keyword>
<dbReference type="Pfam" id="PF01590">
    <property type="entry name" value="GAF"/>
    <property type="match status" value="2"/>
</dbReference>
<proteinExistence type="inferred from homology"/>
<dbReference type="SUPFAM" id="SSF109604">
    <property type="entry name" value="HD-domain/PDEase-like"/>
    <property type="match status" value="1"/>
</dbReference>
<dbReference type="InterPro" id="IPR002073">
    <property type="entry name" value="PDEase_catalytic_dom"/>
</dbReference>
<dbReference type="InterPro" id="IPR003018">
    <property type="entry name" value="GAF"/>
</dbReference>
<keyword evidence="7" id="KW-0472">Membrane</keyword>
<gene>
    <name evidence="10" type="primary">LOC106470146</name>
</gene>
<reference evidence="10" key="1">
    <citation type="submission" date="2025-08" db="UniProtKB">
        <authorList>
            <consortium name="RefSeq"/>
        </authorList>
    </citation>
    <scope>IDENTIFICATION</scope>
    <source>
        <tissue evidence="10">Muscle</tissue>
    </source>
</reference>
<keyword evidence="4 5" id="KW-0378">Hydrolase</keyword>
<keyword evidence="3 5" id="KW-0479">Metal-binding</keyword>
<keyword evidence="9" id="KW-1185">Reference proteome</keyword>
<organism evidence="9 10">
    <name type="scientific">Limulus polyphemus</name>
    <name type="common">Atlantic horseshoe crab</name>
    <dbReference type="NCBI Taxonomy" id="6850"/>
    <lineage>
        <taxon>Eukaryota</taxon>
        <taxon>Metazoa</taxon>
        <taxon>Ecdysozoa</taxon>
        <taxon>Arthropoda</taxon>
        <taxon>Chelicerata</taxon>
        <taxon>Merostomata</taxon>
        <taxon>Xiphosura</taxon>
        <taxon>Limulidae</taxon>
        <taxon>Limulus</taxon>
    </lineage>
</organism>
<dbReference type="SMART" id="SM00065">
    <property type="entry name" value="GAF"/>
    <property type="match status" value="1"/>
</dbReference>
<dbReference type="Gene3D" id="1.10.1300.10">
    <property type="entry name" value="3'5'-cyclic nucleotide phosphodiesterase, catalytic domain"/>
    <property type="match status" value="1"/>
</dbReference>
<dbReference type="InterPro" id="IPR003607">
    <property type="entry name" value="HD/PDEase_dom"/>
</dbReference>
<dbReference type="RefSeq" id="XP_013786130.1">
    <property type="nucleotide sequence ID" value="XM_013930676.2"/>
</dbReference>
<evidence type="ECO:0000256" key="5">
    <source>
        <dbReference type="RuleBase" id="RU363067"/>
    </source>
</evidence>
<dbReference type="PRINTS" id="PR00387">
    <property type="entry name" value="PDIESTERASE1"/>
</dbReference>
<evidence type="ECO:0000313" key="9">
    <source>
        <dbReference type="Proteomes" id="UP000694941"/>
    </source>
</evidence>
<dbReference type="SMART" id="SM00471">
    <property type="entry name" value="HDc"/>
    <property type="match status" value="1"/>
</dbReference>
<feature type="transmembrane region" description="Helical" evidence="7">
    <location>
        <begin position="119"/>
        <end position="143"/>
    </location>
</feature>
<protein>
    <recommendedName>
        <fullName evidence="5">Phosphodiesterase</fullName>
        <ecNumber evidence="5">3.1.4.-</ecNumber>
    </recommendedName>
</protein>
<dbReference type="InterPro" id="IPR023174">
    <property type="entry name" value="PDEase_CS"/>
</dbReference>
<evidence type="ECO:0000313" key="10">
    <source>
        <dbReference type="RefSeq" id="XP_013786130.1"/>
    </source>
</evidence>
<dbReference type="GeneID" id="106470146"/>
<feature type="coiled-coil region" evidence="6">
    <location>
        <begin position="617"/>
        <end position="644"/>
    </location>
</feature>
<dbReference type="PANTHER" id="PTHR11347">
    <property type="entry name" value="CYCLIC NUCLEOTIDE PHOSPHODIESTERASE"/>
    <property type="match status" value="1"/>
</dbReference>
<dbReference type="EC" id="3.1.4.-" evidence="5"/>
<dbReference type="CDD" id="cd00077">
    <property type="entry name" value="HDc"/>
    <property type="match status" value="1"/>
</dbReference>
<evidence type="ECO:0000256" key="4">
    <source>
        <dbReference type="ARBA" id="ARBA00022801"/>
    </source>
</evidence>